<dbReference type="KEGG" id="hav:AT03_19325"/>
<proteinExistence type="inferred from homology"/>
<dbReference type="eggNOG" id="COG2440">
    <property type="taxonomic scope" value="Bacteria"/>
</dbReference>
<dbReference type="Proteomes" id="UP000029986">
    <property type="component" value="Chromosome"/>
</dbReference>
<name>A0A097R6H1_HAFAL</name>
<dbReference type="HOGENOM" id="CLU_163428_1_0_6"/>
<organism evidence="9 10">
    <name type="scientific">Hafnia alvei FB1</name>
    <dbReference type="NCBI Taxonomy" id="1453496"/>
    <lineage>
        <taxon>Bacteria</taxon>
        <taxon>Pseudomonadati</taxon>
        <taxon>Pseudomonadota</taxon>
        <taxon>Gammaproteobacteria</taxon>
        <taxon>Enterobacterales</taxon>
        <taxon>Hafniaceae</taxon>
        <taxon>Hafnia</taxon>
    </lineage>
</organism>
<evidence type="ECO:0000313" key="10">
    <source>
        <dbReference type="Proteomes" id="UP000029986"/>
    </source>
</evidence>
<dbReference type="OrthoDB" id="9800260at2"/>
<evidence type="ECO:0000256" key="1">
    <source>
        <dbReference type="ARBA" id="ARBA00006327"/>
    </source>
</evidence>
<evidence type="ECO:0000259" key="8">
    <source>
        <dbReference type="PROSITE" id="PS51379"/>
    </source>
</evidence>
<dbReference type="PANTHER" id="PTHR43082:SF1">
    <property type="entry name" value="FERREDOXIN-LIKE PROTEIN FIXX-RELATED"/>
    <property type="match status" value="1"/>
</dbReference>
<reference evidence="9 10" key="1">
    <citation type="journal article" date="2014" name="Gut Pathog.">
        <title>Gene clusters of Hafnia alvei strain FB1 important in survival and pathogenesis: a draft genome perspective.</title>
        <authorList>
            <person name="Tan J.Y."/>
            <person name="Yin W.F."/>
            <person name="Chan K.G."/>
        </authorList>
    </citation>
    <scope>NUCLEOTIDE SEQUENCE [LARGE SCALE GENOMIC DNA]</scope>
    <source>
        <strain evidence="9 10">FB1</strain>
    </source>
</reference>
<protein>
    <recommendedName>
        <fullName evidence="7">Ferredoxin-like protein</fullName>
    </recommendedName>
</protein>
<sequence length="106" mass="11893">MTESVKPANSPVNEPVNVDVKLGINKFHVDEGHPHIIIREHPDMAAFHTLTLACPAGLYKLQPDGTIRFDYAGCLECGTCRILCRDSVLDEWNYPRGTFGVEYRYG</sequence>
<evidence type="ECO:0000256" key="7">
    <source>
        <dbReference type="PIRNR" id="PIRNR036548"/>
    </source>
</evidence>
<dbReference type="SUPFAM" id="SSF54862">
    <property type="entry name" value="4Fe-4S ferredoxins"/>
    <property type="match status" value="1"/>
</dbReference>
<evidence type="ECO:0000256" key="2">
    <source>
        <dbReference type="ARBA" id="ARBA00022448"/>
    </source>
</evidence>
<evidence type="ECO:0000313" key="9">
    <source>
        <dbReference type="EMBL" id="AIU74333.1"/>
    </source>
</evidence>
<comment type="function">
    <text evidence="7">Could be a 3Fe-4S cluster-containing protein.</text>
</comment>
<keyword evidence="5 7" id="KW-0408">Iron</keyword>
<gene>
    <name evidence="9" type="ORF">AT03_19325</name>
</gene>
<dbReference type="RefSeq" id="WP_025798297.1">
    <property type="nucleotide sequence ID" value="NZ_CP009706.1"/>
</dbReference>
<dbReference type="AlphaFoldDB" id="A0A097R6H1"/>
<dbReference type="PIRSF" id="PIRSF036548">
    <property type="entry name" value="Fdx_FixX"/>
    <property type="match status" value="1"/>
</dbReference>
<dbReference type="PANTHER" id="PTHR43082">
    <property type="entry name" value="FERREDOXIN-LIKE"/>
    <property type="match status" value="1"/>
</dbReference>
<keyword evidence="3 7" id="KW-0479">Metal-binding</keyword>
<dbReference type="GO" id="GO:0005506">
    <property type="term" value="F:iron ion binding"/>
    <property type="evidence" value="ECO:0007669"/>
    <property type="project" value="UniProtKB-UniRule"/>
</dbReference>
<dbReference type="InterPro" id="IPR017896">
    <property type="entry name" value="4Fe4S_Fe-S-bd"/>
</dbReference>
<comment type="similarity">
    <text evidence="1">Belongs to the bacterial-type ferredoxin family. FixX subfamily.</text>
</comment>
<keyword evidence="10" id="KW-1185">Reference proteome</keyword>
<accession>A0A097R6H1</accession>
<evidence type="ECO:0000256" key="6">
    <source>
        <dbReference type="ARBA" id="ARBA00023014"/>
    </source>
</evidence>
<keyword evidence="6 7" id="KW-0411">Iron-sulfur</keyword>
<evidence type="ECO:0000256" key="4">
    <source>
        <dbReference type="ARBA" id="ARBA00022982"/>
    </source>
</evidence>
<keyword evidence="4 7" id="KW-0249">Electron transport</keyword>
<dbReference type="EMBL" id="CP009706">
    <property type="protein sequence ID" value="AIU74333.1"/>
    <property type="molecule type" value="Genomic_DNA"/>
</dbReference>
<dbReference type="GO" id="GO:0051536">
    <property type="term" value="F:iron-sulfur cluster binding"/>
    <property type="evidence" value="ECO:0007669"/>
    <property type="project" value="UniProtKB-KW"/>
</dbReference>
<dbReference type="PATRIC" id="fig|1453496.5.peg.3977"/>
<evidence type="ECO:0000256" key="5">
    <source>
        <dbReference type="ARBA" id="ARBA00023004"/>
    </source>
</evidence>
<feature type="domain" description="4Fe-4S ferredoxin-type" evidence="8">
    <location>
        <begin position="65"/>
        <end position="94"/>
    </location>
</feature>
<evidence type="ECO:0000256" key="3">
    <source>
        <dbReference type="ARBA" id="ARBA00022723"/>
    </source>
</evidence>
<keyword evidence="2 7" id="KW-0813">Transport</keyword>
<dbReference type="PROSITE" id="PS51379">
    <property type="entry name" value="4FE4S_FER_2"/>
    <property type="match status" value="1"/>
</dbReference>
<dbReference type="Gene3D" id="3.30.70.20">
    <property type="match status" value="1"/>
</dbReference>
<dbReference type="InterPro" id="IPR012206">
    <property type="entry name" value="Fd_FixX"/>
</dbReference>